<evidence type="ECO:0000313" key="2">
    <source>
        <dbReference type="Proteomes" id="UP001597519"/>
    </source>
</evidence>
<reference evidence="2" key="1">
    <citation type="journal article" date="2019" name="Int. J. Syst. Evol. Microbiol.">
        <title>The Global Catalogue of Microorganisms (GCM) 10K type strain sequencing project: providing services to taxonomists for standard genome sequencing and annotation.</title>
        <authorList>
            <consortium name="The Broad Institute Genomics Platform"/>
            <consortium name="The Broad Institute Genome Sequencing Center for Infectious Disease"/>
            <person name="Wu L."/>
            <person name="Ma J."/>
        </authorList>
    </citation>
    <scope>NUCLEOTIDE SEQUENCE [LARGE SCALE GENOMIC DNA]</scope>
    <source>
        <strain evidence="2">KCTC 33575</strain>
    </source>
</reference>
<gene>
    <name evidence="1" type="ORF">ACFSX4_10965</name>
</gene>
<proteinExistence type="predicted"/>
<dbReference type="InterPro" id="IPR021321">
    <property type="entry name" value="DUF2922"/>
</dbReference>
<dbReference type="RefSeq" id="WP_377774534.1">
    <property type="nucleotide sequence ID" value="NZ_JBHUOQ010000004.1"/>
</dbReference>
<organism evidence="1 2">
    <name type="scientific">Corticicoccus populi</name>
    <dbReference type="NCBI Taxonomy" id="1812821"/>
    <lineage>
        <taxon>Bacteria</taxon>
        <taxon>Bacillati</taxon>
        <taxon>Bacillota</taxon>
        <taxon>Bacilli</taxon>
        <taxon>Bacillales</taxon>
        <taxon>Staphylococcaceae</taxon>
        <taxon>Corticicoccus</taxon>
    </lineage>
</organism>
<evidence type="ECO:0000313" key="1">
    <source>
        <dbReference type="EMBL" id="MFD2830984.1"/>
    </source>
</evidence>
<accession>A0ABW5WZP9</accession>
<comment type="caution">
    <text evidence="1">The sequence shown here is derived from an EMBL/GenBank/DDBJ whole genome shotgun (WGS) entry which is preliminary data.</text>
</comment>
<keyword evidence="2" id="KW-1185">Reference proteome</keyword>
<dbReference type="Proteomes" id="UP001597519">
    <property type="component" value="Unassembled WGS sequence"/>
</dbReference>
<protein>
    <submittedName>
        <fullName evidence="1">DUF2922 domain-containing protein</fullName>
    </submittedName>
</protein>
<sequence>MNRKLIIVFNTQDERKFTLTLNNPKTGLTSAQVMAEAQKIIDSSSLTPSQGKPVSVASAKIVEQQESVLV</sequence>
<dbReference type="EMBL" id="JBHUOQ010000004">
    <property type="protein sequence ID" value="MFD2830984.1"/>
    <property type="molecule type" value="Genomic_DNA"/>
</dbReference>
<name>A0ABW5WZP9_9STAP</name>
<dbReference type="Pfam" id="PF11148">
    <property type="entry name" value="DUF2922"/>
    <property type="match status" value="1"/>
</dbReference>